<proteinExistence type="predicted"/>
<evidence type="ECO:0000313" key="2">
    <source>
        <dbReference type="WBParaSite" id="JU765_v2.g17270.t1"/>
    </source>
</evidence>
<accession>A0AC34QL47</accession>
<sequence>MTIFKFIRFLLLYIPRSDLYHGFVFRILGLSSFYLSANCCHFSPDFSFVCFSLPFSNKKINANILSKHQEYVPLKETKTTF</sequence>
<organism evidence="1 2">
    <name type="scientific">Panagrolaimus sp. JU765</name>
    <dbReference type="NCBI Taxonomy" id="591449"/>
    <lineage>
        <taxon>Eukaryota</taxon>
        <taxon>Metazoa</taxon>
        <taxon>Ecdysozoa</taxon>
        <taxon>Nematoda</taxon>
        <taxon>Chromadorea</taxon>
        <taxon>Rhabditida</taxon>
        <taxon>Tylenchina</taxon>
        <taxon>Panagrolaimomorpha</taxon>
        <taxon>Panagrolaimoidea</taxon>
        <taxon>Panagrolaimidae</taxon>
        <taxon>Panagrolaimus</taxon>
    </lineage>
</organism>
<dbReference type="Proteomes" id="UP000887576">
    <property type="component" value="Unplaced"/>
</dbReference>
<reference evidence="2" key="1">
    <citation type="submission" date="2022-11" db="UniProtKB">
        <authorList>
            <consortium name="WormBaseParasite"/>
        </authorList>
    </citation>
    <scope>IDENTIFICATION</scope>
</reference>
<name>A0AC34QL47_9BILA</name>
<evidence type="ECO:0000313" key="1">
    <source>
        <dbReference type="Proteomes" id="UP000887576"/>
    </source>
</evidence>
<protein>
    <submittedName>
        <fullName evidence="2">Uncharacterized protein</fullName>
    </submittedName>
</protein>
<dbReference type="WBParaSite" id="JU765_v2.g17270.t1">
    <property type="protein sequence ID" value="JU765_v2.g17270.t1"/>
    <property type="gene ID" value="JU765_v2.g17270"/>
</dbReference>